<dbReference type="EMBL" id="QDFT01000020">
    <property type="protein sequence ID" value="PVE71819.1"/>
    <property type="molecule type" value="Genomic_DNA"/>
</dbReference>
<evidence type="ECO:0000313" key="2">
    <source>
        <dbReference type="Proteomes" id="UP000244649"/>
    </source>
</evidence>
<dbReference type="PANTHER" id="PTHR32305">
    <property type="match status" value="1"/>
</dbReference>
<proteinExistence type="predicted"/>
<protein>
    <recommendedName>
        <fullName evidence="3">RHS repeat-associated core domain-containing protein</fullName>
    </recommendedName>
</protein>
<dbReference type="InterPro" id="IPR050708">
    <property type="entry name" value="T6SS_VgrG/RHS"/>
</dbReference>
<dbReference type="PANTHER" id="PTHR32305:SF15">
    <property type="entry name" value="PROTEIN RHSA-RELATED"/>
    <property type="match status" value="1"/>
</dbReference>
<dbReference type="NCBIfam" id="TIGR03696">
    <property type="entry name" value="Rhs_assc_core"/>
    <property type="match status" value="1"/>
</dbReference>
<evidence type="ECO:0000313" key="1">
    <source>
        <dbReference type="EMBL" id="PVE71819.1"/>
    </source>
</evidence>
<evidence type="ECO:0008006" key="3">
    <source>
        <dbReference type="Google" id="ProtNLM"/>
    </source>
</evidence>
<sequence length="352" mass="37121">MGQGVGRAFARPGDELDQSFRRIAHTRMNEKLNTPFVSRCHVSSGNTGATAGTVDYTYNDANQLTSTTGQSTTWTYDGAGQQTRKGLGGQAIAYNDKLQVSTIGSTAQTYIGSGNTDRRTSGGTTFDTGALGLMKAGSTIFTRTPDGTAIGSKTGSTAAYYAADHLGSVIGLFDASGSYLGGYSYSPNGEARATNTNAVVTANTLRYIGGELDASGLYELGARYYDPSLGRFTQMDPTGQDPYYIYANHNPINAADPSGEAVQFLIPVLAVIARAVIPRLGARAVTMRGIGASSRLFGNSSMGARAAEVFNQRGTKYALGWSISRSTGTTQAAFRYRSPANPHGDIVNYPYG</sequence>
<dbReference type="Proteomes" id="UP000244649">
    <property type="component" value="Unassembled WGS sequence"/>
</dbReference>
<comment type="caution">
    <text evidence="1">The sequence shown here is derived from an EMBL/GenBank/DDBJ whole genome shotgun (WGS) entry which is preliminary data.</text>
</comment>
<dbReference type="Gene3D" id="2.180.10.10">
    <property type="entry name" value="RHS repeat-associated core"/>
    <property type="match status" value="1"/>
</dbReference>
<dbReference type="InterPro" id="IPR022385">
    <property type="entry name" value="Rhs_assc_core"/>
</dbReference>
<organism evidence="1 2">
    <name type="scientific">Microbacterium testaceum</name>
    <name type="common">Aureobacterium testaceum</name>
    <name type="synonym">Brevibacterium testaceum</name>
    <dbReference type="NCBI Taxonomy" id="2033"/>
    <lineage>
        <taxon>Bacteria</taxon>
        <taxon>Bacillati</taxon>
        <taxon>Actinomycetota</taxon>
        <taxon>Actinomycetes</taxon>
        <taxon>Micrococcales</taxon>
        <taxon>Microbacteriaceae</taxon>
        <taxon>Microbacterium</taxon>
    </lineage>
</organism>
<reference evidence="1 2" key="1">
    <citation type="submission" date="2018-04" db="EMBL/GenBank/DDBJ databases">
        <authorList>
            <person name="Go L.Y."/>
            <person name="Mitchell J.A."/>
        </authorList>
    </citation>
    <scope>NUCLEOTIDE SEQUENCE [LARGE SCALE GENOMIC DNA]</scope>
    <source>
        <strain evidence="1 2">TPD7010</strain>
    </source>
</reference>
<name>A0A2T7WFK5_MICTE</name>
<accession>A0A2T7WFK5</accession>
<gene>
    <name evidence="1" type="ORF">DC432_09405</name>
</gene>
<dbReference type="AlphaFoldDB" id="A0A2T7WFK5"/>